<dbReference type="Gene3D" id="1.20.1250.20">
    <property type="entry name" value="MFS general substrate transporter like domains"/>
    <property type="match status" value="1"/>
</dbReference>
<dbReference type="PANTHER" id="PTHR10924:SF3">
    <property type="entry name" value="HEME TRANSPORTER FLVCR2"/>
    <property type="match status" value="1"/>
</dbReference>
<sequence>KGAASCSIPNGENGPAPTTRLYVKRWAIVFLFSSYSLSNAYQWIQYGIISNIIVKFYRVDEFTVDWLSMVYMITYVPFIFPATWLLDQKGLRVTALLANALNCVGTWT</sequence>
<reference evidence="8" key="2">
    <citation type="submission" date="2025-09" db="UniProtKB">
        <authorList>
            <consortium name="Ensembl"/>
        </authorList>
    </citation>
    <scope>IDENTIFICATION</scope>
</reference>
<keyword evidence="3" id="KW-1003">Cell membrane</keyword>
<evidence type="ECO:0000256" key="4">
    <source>
        <dbReference type="ARBA" id="ARBA00022692"/>
    </source>
</evidence>
<keyword evidence="2" id="KW-0813">Transport</keyword>
<name>A0A3Q2ZE74_HIPCM</name>
<dbReference type="GeneTree" id="ENSGT01030000234625"/>
<dbReference type="STRING" id="109280.ENSHCOP00000024533"/>
<comment type="subcellular location">
    <subcellularLocation>
        <location evidence="1">Cell membrane</location>
        <topology evidence="1">Multi-pass membrane protein</topology>
    </subcellularLocation>
</comment>
<reference evidence="8" key="1">
    <citation type="submission" date="2025-08" db="UniProtKB">
        <authorList>
            <consortium name="Ensembl"/>
        </authorList>
    </citation>
    <scope>IDENTIFICATION</scope>
</reference>
<proteinExistence type="predicted"/>
<accession>A0A3Q2ZE74</accession>
<keyword evidence="9" id="KW-1185">Reference proteome</keyword>
<evidence type="ECO:0000256" key="3">
    <source>
        <dbReference type="ARBA" id="ARBA00022475"/>
    </source>
</evidence>
<dbReference type="GO" id="GO:0020037">
    <property type="term" value="F:heme binding"/>
    <property type="evidence" value="ECO:0007669"/>
    <property type="project" value="TreeGrafter"/>
</dbReference>
<keyword evidence="4 7" id="KW-0812">Transmembrane</keyword>
<dbReference type="Ensembl" id="ENSHCOT00000017823.1">
    <property type="protein sequence ID" value="ENSHCOP00000024533.1"/>
    <property type="gene ID" value="ENSHCOG00000013945.1"/>
</dbReference>
<dbReference type="SUPFAM" id="SSF103473">
    <property type="entry name" value="MFS general substrate transporter"/>
    <property type="match status" value="1"/>
</dbReference>
<evidence type="ECO:0000313" key="9">
    <source>
        <dbReference type="Proteomes" id="UP000264820"/>
    </source>
</evidence>
<evidence type="ECO:0008006" key="10">
    <source>
        <dbReference type="Google" id="ProtNLM"/>
    </source>
</evidence>
<dbReference type="GO" id="GO:0005886">
    <property type="term" value="C:plasma membrane"/>
    <property type="evidence" value="ECO:0007669"/>
    <property type="project" value="UniProtKB-SubCell"/>
</dbReference>
<dbReference type="InterPro" id="IPR036259">
    <property type="entry name" value="MFS_trans_sf"/>
</dbReference>
<dbReference type="OMA" id="PISYVEH"/>
<evidence type="ECO:0000256" key="6">
    <source>
        <dbReference type="ARBA" id="ARBA00023136"/>
    </source>
</evidence>
<dbReference type="GO" id="GO:0097037">
    <property type="term" value="P:heme export"/>
    <property type="evidence" value="ECO:0007669"/>
    <property type="project" value="TreeGrafter"/>
</dbReference>
<dbReference type="PANTHER" id="PTHR10924">
    <property type="entry name" value="MAJOR FACILITATOR SUPERFAMILY PROTEIN-RELATED"/>
    <property type="match status" value="1"/>
</dbReference>
<evidence type="ECO:0000256" key="7">
    <source>
        <dbReference type="SAM" id="Phobius"/>
    </source>
</evidence>
<evidence type="ECO:0000256" key="2">
    <source>
        <dbReference type="ARBA" id="ARBA00022448"/>
    </source>
</evidence>
<organism evidence="8 9">
    <name type="scientific">Hippocampus comes</name>
    <name type="common">Tiger tail seahorse</name>
    <dbReference type="NCBI Taxonomy" id="109280"/>
    <lineage>
        <taxon>Eukaryota</taxon>
        <taxon>Metazoa</taxon>
        <taxon>Chordata</taxon>
        <taxon>Craniata</taxon>
        <taxon>Vertebrata</taxon>
        <taxon>Euteleostomi</taxon>
        <taxon>Actinopterygii</taxon>
        <taxon>Neopterygii</taxon>
        <taxon>Teleostei</taxon>
        <taxon>Neoteleostei</taxon>
        <taxon>Acanthomorphata</taxon>
        <taxon>Syngnathiaria</taxon>
        <taxon>Syngnathiformes</taxon>
        <taxon>Syngnathoidei</taxon>
        <taxon>Syngnathidae</taxon>
        <taxon>Hippocampus</taxon>
    </lineage>
</organism>
<feature type="transmembrane region" description="Helical" evidence="7">
    <location>
        <begin position="66"/>
        <end position="86"/>
    </location>
</feature>
<evidence type="ECO:0000313" key="8">
    <source>
        <dbReference type="Ensembl" id="ENSHCOP00000024533.1"/>
    </source>
</evidence>
<protein>
    <recommendedName>
        <fullName evidence="10">Major facilitator superfamily (MFS) profile domain-containing protein</fullName>
    </recommendedName>
</protein>
<feature type="transmembrane region" description="Helical" evidence="7">
    <location>
        <begin position="26"/>
        <end position="46"/>
    </location>
</feature>
<evidence type="ECO:0000256" key="1">
    <source>
        <dbReference type="ARBA" id="ARBA00004651"/>
    </source>
</evidence>
<dbReference type="Proteomes" id="UP000264820">
    <property type="component" value="Unplaced"/>
</dbReference>
<dbReference type="GO" id="GO:0015232">
    <property type="term" value="F:heme transmembrane transporter activity"/>
    <property type="evidence" value="ECO:0007669"/>
    <property type="project" value="TreeGrafter"/>
</dbReference>
<dbReference type="InterPro" id="IPR049680">
    <property type="entry name" value="FLVCR1-2_SLC49-like"/>
</dbReference>
<keyword evidence="6 7" id="KW-0472">Membrane</keyword>
<dbReference type="AlphaFoldDB" id="A0A3Q2ZE74"/>
<keyword evidence="5 7" id="KW-1133">Transmembrane helix</keyword>
<evidence type="ECO:0000256" key="5">
    <source>
        <dbReference type="ARBA" id="ARBA00022989"/>
    </source>
</evidence>